<dbReference type="EMBL" id="AP028947">
    <property type="protein sequence ID" value="BET25456.1"/>
    <property type="molecule type" value="Genomic_DNA"/>
</dbReference>
<organism evidence="2 3">
    <name type="scientific">Limnobacter thiooxidans</name>
    <dbReference type="NCBI Taxonomy" id="131080"/>
    <lineage>
        <taxon>Bacteria</taxon>
        <taxon>Pseudomonadati</taxon>
        <taxon>Pseudomonadota</taxon>
        <taxon>Betaproteobacteria</taxon>
        <taxon>Burkholderiales</taxon>
        <taxon>Burkholderiaceae</taxon>
        <taxon>Limnobacter</taxon>
    </lineage>
</organism>
<keyword evidence="3" id="KW-1185">Reference proteome</keyword>
<sequence length="221" mass="25466">MSDQNNEQTKQWFLGLGAMFQKREGWSHETFGPRDIAPKNKDFYRRALADSWEIENRDQLHSQLDWLYTSGQQDSYLGIRNQICCMKRDRVAALASEIAEGDKQRLRLGVVMQYQHALGEGGVLGFDAARAFWICKVSYLVGIMSEQEAYACLHKFALHVQPKFNSWYHYGLSYMVGREFWRPSTSTESLIFLMKDAKGLATDPASPWKTLPWKVSLPKSL</sequence>
<dbReference type="RefSeq" id="WP_130558068.1">
    <property type="nucleotide sequence ID" value="NZ_AP028947.1"/>
</dbReference>
<evidence type="ECO:0000259" key="1">
    <source>
        <dbReference type="Pfam" id="PF06889"/>
    </source>
</evidence>
<dbReference type="KEGG" id="lto:RGQ30_09570"/>
<feature type="domain" description="DUF1266" evidence="1">
    <location>
        <begin position="48"/>
        <end position="213"/>
    </location>
</feature>
<dbReference type="AlphaFoldDB" id="A0AA86J0L5"/>
<protein>
    <recommendedName>
        <fullName evidence="1">DUF1266 domain-containing protein</fullName>
    </recommendedName>
</protein>
<dbReference type="InterPro" id="IPR009677">
    <property type="entry name" value="DUF1266"/>
</dbReference>
<proteinExistence type="predicted"/>
<dbReference type="Proteomes" id="UP001329151">
    <property type="component" value="Chromosome"/>
</dbReference>
<evidence type="ECO:0000313" key="2">
    <source>
        <dbReference type="EMBL" id="BET25456.1"/>
    </source>
</evidence>
<gene>
    <name evidence="2" type="ORF">RGQ30_09570</name>
</gene>
<accession>A0AA86J0L5</accession>
<evidence type="ECO:0000313" key="3">
    <source>
        <dbReference type="Proteomes" id="UP001329151"/>
    </source>
</evidence>
<name>A0AA86J0L5_9BURK</name>
<reference evidence="2 3" key="1">
    <citation type="submission" date="2023-10" db="EMBL/GenBank/DDBJ databases">
        <title>Complete Genome Sequence of Limnobacter thiooxidans CS-K2T, Isolated from freshwater lake sediments in Bavaria, Germany.</title>
        <authorList>
            <person name="Naruki M."/>
            <person name="Watanabe A."/>
            <person name="Warashina T."/>
            <person name="Morita T."/>
            <person name="Arakawa K."/>
        </authorList>
    </citation>
    <scope>NUCLEOTIDE SEQUENCE [LARGE SCALE GENOMIC DNA]</scope>
    <source>
        <strain evidence="2 3">CS-K2</strain>
    </source>
</reference>
<dbReference type="Pfam" id="PF06889">
    <property type="entry name" value="DUF1266"/>
    <property type="match status" value="1"/>
</dbReference>